<reference evidence="2 3" key="1">
    <citation type="journal article" date="2011" name="PLoS Pathog.">
        <title>Dynamic evolution of pathogenicity revealed by sequencing and comparative genomics of 19 Pseudomonas syringae isolates.</title>
        <authorList>
            <person name="Baltrus D.A."/>
            <person name="Nishimura M.T."/>
            <person name="Romanchuk A."/>
            <person name="Chang J.H."/>
            <person name="Mukhtar M.S."/>
            <person name="Cherkis K."/>
            <person name="Roach J."/>
            <person name="Grant S.R."/>
            <person name="Jones C.D."/>
            <person name="Dangl J.L."/>
        </authorList>
    </citation>
    <scope>NUCLEOTIDE SEQUENCE [LARGE SCALE GENOMIC DNA]</scope>
    <source>
        <strain evidence="3">M301072PT</strain>
    </source>
</reference>
<dbReference type="HOGENOM" id="CLU_201216_0_0_6"/>
<dbReference type="PATRIC" id="fig|629262.5.peg.533"/>
<dbReference type="SUPFAM" id="SSF82866">
    <property type="entry name" value="Multidrug efflux transporter AcrB transmembrane domain"/>
    <property type="match status" value="1"/>
</dbReference>
<dbReference type="EMBL" id="AEAH01000139">
    <property type="protein sequence ID" value="EGH28059.1"/>
    <property type="molecule type" value="Genomic_DNA"/>
</dbReference>
<dbReference type="InterPro" id="IPR001036">
    <property type="entry name" value="Acrflvin-R"/>
</dbReference>
<organism evidence="2 3">
    <name type="scientific">Pseudomonas syringae pv. japonica str. M301072</name>
    <dbReference type="NCBI Taxonomy" id="629262"/>
    <lineage>
        <taxon>Bacteria</taxon>
        <taxon>Pseudomonadati</taxon>
        <taxon>Pseudomonadota</taxon>
        <taxon>Gammaproteobacteria</taxon>
        <taxon>Pseudomonadales</taxon>
        <taxon>Pseudomonadaceae</taxon>
        <taxon>Pseudomonas</taxon>
        <taxon>Pseudomonas syringae</taxon>
    </lineage>
</organism>
<proteinExistence type="predicted"/>
<dbReference type="AlphaFoldDB" id="F3FCX3"/>
<dbReference type="GO" id="GO:0005886">
    <property type="term" value="C:plasma membrane"/>
    <property type="evidence" value="ECO:0007669"/>
    <property type="project" value="TreeGrafter"/>
</dbReference>
<evidence type="ECO:0000256" key="1">
    <source>
        <dbReference type="SAM" id="Phobius"/>
    </source>
</evidence>
<keyword evidence="1" id="KW-1133">Transmembrane helix</keyword>
<comment type="caution">
    <text evidence="2">The sequence shown here is derived from an EMBL/GenBank/DDBJ whole genome shotgun (WGS) entry which is preliminary data.</text>
</comment>
<dbReference type="PANTHER" id="PTHR32063:SF30">
    <property type="entry name" value="ACRB_ACRD_ACRF FAMILY PROTEIN"/>
    <property type="match status" value="1"/>
</dbReference>
<evidence type="ECO:0000313" key="3">
    <source>
        <dbReference type="Proteomes" id="UP000004471"/>
    </source>
</evidence>
<keyword evidence="1" id="KW-0812">Transmembrane</keyword>
<accession>F3FCX3</accession>
<feature type="transmembrane region" description="Helical" evidence="1">
    <location>
        <begin position="30"/>
        <end position="51"/>
    </location>
</feature>
<dbReference type="PANTHER" id="PTHR32063">
    <property type="match status" value="1"/>
</dbReference>
<keyword evidence="1" id="KW-0472">Membrane</keyword>
<dbReference type="Proteomes" id="UP000004471">
    <property type="component" value="Unassembled WGS sequence"/>
</dbReference>
<dbReference type="GO" id="GO:0042910">
    <property type="term" value="F:xenobiotic transmembrane transporter activity"/>
    <property type="evidence" value="ECO:0007669"/>
    <property type="project" value="TreeGrafter"/>
</dbReference>
<sequence length="73" mass="7804">MTTLAALLGALPLMLGFGVGSELRQPLGIAVVGGLLVSQMLTLFTTPVIYLQLERLFHRRHPASDAPALALHK</sequence>
<dbReference type="Gene3D" id="1.20.1640.10">
    <property type="entry name" value="Multidrug efflux transporter AcrB transmembrane domain"/>
    <property type="match status" value="1"/>
</dbReference>
<protein>
    <submittedName>
        <fullName evidence="2">Acriflavin resistance protein</fullName>
    </submittedName>
</protein>
<name>F3FCX3_PSESX</name>
<gene>
    <name evidence="2" type="ORF">PSYJA_03209</name>
</gene>
<dbReference type="Pfam" id="PF00873">
    <property type="entry name" value="ACR_tran"/>
    <property type="match status" value="1"/>
</dbReference>
<evidence type="ECO:0000313" key="2">
    <source>
        <dbReference type="EMBL" id="EGH28059.1"/>
    </source>
</evidence>